<dbReference type="OrthoDB" id="8722217at2"/>
<keyword evidence="3" id="KW-1185">Reference proteome</keyword>
<organism evidence="2 3">
    <name type="scientific">Streptomyces caeruleatus</name>
    <dbReference type="NCBI Taxonomy" id="661399"/>
    <lineage>
        <taxon>Bacteria</taxon>
        <taxon>Bacillati</taxon>
        <taxon>Actinomycetota</taxon>
        <taxon>Actinomycetes</taxon>
        <taxon>Kitasatosporales</taxon>
        <taxon>Streptomycetaceae</taxon>
        <taxon>Streptomyces</taxon>
    </lineage>
</organism>
<reference evidence="2 3" key="1">
    <citation type="submission" date="2015-10" db="EMBL/GenBank/DDBJ databases">
        <title>Draft genome sequence of Streptomyces caeruleatus NRRL B-24802, type strain for the species Streptomyces caeruleatus.</title>
        <authorList>
            <person name="Ruckert C."/>
            <person name="Winkler A."/>
            <person name="Kalinowski J."/>
            <person name="Kampfer P."/>
            <person name="Glaeser S."/>
        </authorList>
    </citation>
    <scope>NUCLEOTIDE SEQUENCE [LARGE SCALE GENOMIC DNA]</scope>
    <source>
        <strain evidence="2 3">NRRL B-24802</strain>
    </source>
</reference>
<evidence type="ECO:0000313" key="3">
    <source>
        <dbReference type="Proteomes" id="UP000053429"/>
    </source>
</evidence>
<proteinExistence type="predicted"/>
<dbReference type="Gene3D" id="3.10.450.50">
    <property type="match status" value="1"/>
</dbReference>
<feature type="domain" description="SnoaL-like" evidence="1">
    <location>
        <begin position="12"/>
        <end position="119"/>
    </location>
</feature>
<dbReference type="AlphaFoldDB" id="A0A101TN91"/>
<protein>
    <recommendedName>
        <fullName evidence="1">SnoaL-like domain-containing protein</fullName>
    </recommendedName>
</protein>
<dbReference type="Proteomes" id="UP000053429">
    <property type="component" value="Unassembled WGS sequence"/>
</dbReference>
<dbReference type="SUPFAM" id="SSF54427">
    <property type="entry name" value="NTF2-like"/>
    <property type="match status" value="1"/>
</dbReference>
<comment type="caution">
    <text evidence="2">The sequence shown here is derived from an EMBL/GenBank/DDBJ whole genome shotgun (WGS) entry which is preliminary data.</text>
</comment>
<sequence length="139" mass="14612">MTTATPTAGAVVASFFDRYGSGDIAGALDLFAEHVDFRVGGAANVPWAGGRSTKEEVADFFAVVGKVLSPAEEFTIHTTVAEGQHVVVLGRSRFGVRATGRTFTNDFALHITVTGSSITVYHMYEDSHAISSAFPSAAV</sequence>
<evidence type="ECO:0000259" key="1">
    <source>
        <dbReference type="Pfam" id="PF12680"/>
    </source>
</evidence>
<evidence type="ECO:0000313" key="2">
    <source>
        <dbReference type="EMBL" id="KUN95402.1"/>
    </source>
</evidence>
<dbReference type="InterPro" id="IPR037401">
    <property type="entry name" value="SnoaL-like"/>
</dbReference>
<dbReference type="Pfam" id="PF12680">
    <property type="entry name" value="SnoaL_2"/>
    <property type="match status" value="1"/>
</dbReference>
<name>A0A101TN91_9ACTN</name>
<dbReference type="PANTHER" id="PTHR41252:SF1">
    <property type="entry name" value="BLR2505 PROTEIN"/>
    <property type="match status" value="1"/>
</dbReference>
<gene>
    <name evidence="2" type="ORF">AQJ67_36040</name>
</gene>
<accession>A0A101TN91</accession>
<dbReference type="PANTHER" id="PTHR41252">
    <property type="entry name" value="BLR2505 PROTEIN"/>
    <property type="match status" value="1"/>
</dbReference>
<dbReference type="STRING" id="661399.AQJ67_36040"/>
<dbReference type="EMBL" id="LMWY01000049">
    <property type="protein sequence ID" value="KUN95402.1"/>
    <property type="molecule type" value="Genomic_DNA"/>
</dbReference>
<dbReference type="InterPro" id="IPR032710">
    <property type="entry name" value="NTF2-like_dom_sf"/>
</dbReference>